<dbReference type="PANTHER" id="PTHR45626">
    <property type="entry name" value="TRANSCRIPTION TERMINATION FACTOR 2-RELATED"/>
    <property type="match status" value="1"/>
</dbReference>
<dbReference type="Gene3D" id="3.40.50.10810">
    <property type="entry name" value="Tandem AAA-ATPase domain"/>
    <property type="match status" value="1"/>
</dbReference>
<dbReference type="InterPro" id="IPR014001">
    <property type="entry name" value="Helicase_ATP-bd"/>
</dbReference>
<accession>A0A0F2MIW1</accession>
<evidence type="ECO:0000256" key="1">
    <source>
        <dbReference type="ARBA" id="ARBA00022741"/>
    </source>
</evidence>
<dbReference type="GeneID" id="27669096"/>
<dbReference type="InterPro" id="IPR001650">
    <property type="entry name" value="Helicase_C-like"/>
</dbReference>
<dbReference type="InterPro" id="IPR000330">
    <property type="entry name" value="SNF2_N"/>
</dbReference>
<feature type="region of interest" description="Disordered" evidence="4">
    <location>
        <begin position="62"/>
        <end position="96"/>
    </location>
</feature>
<dbReference type="OrthoDB" id="5242670at2759"/>
<evidence type="ECO:0000256" key="2">
    <source>
        <dbReference type="ARBA" id="ARBA00022801"/>
    </source>
</evidence>
<dbReference type="GO" id="GO:0016787">
    <property type="term" value="F:hydrolase activity"/>
    <property type="evidence" value="ECO:0007669"/>
    <property type="project" value="UniProtKB-KW"/>
</dbReference>
<dbReference type="InterPro" id="IPR038718">
    <property type="entry name" value="SNF2-like_sf"/>
</dbReference>
<sequence length="666" mass="74686">MNELPSSQGLQDDLRGLESHLLAAARHLQEATITIDKRMAVILQDNLQAGPAMVDVPESEGLLFGNDRKDDHGDQDDQDEDDNSSDNDEDSDDDEDDMLDKAELEAYFNGLENGIIGQGLKHGIHPFPHQVEAAAAMLSARKSKFKGMILADRPGLGKTLSSLMAIAASDRTGRGPCVVVAPTSCCSQWVAEARRFLSNAVRVILVTTEDVSPVEVYSHDLVVTSYSHLAAEISRRRRFERDMKEFTRRPRGCEPKVPHLSLFSGFYKPKSNPWGEFLILDEAHTIKNTNTLSHFAVSQFRDNFDTCIMLSGTPLDNTWQDGFGLVSMLRGHPFSTLPLFVNTFSEEPKNKRGVRVPDGDFLDRSIQFFKAVLLRRPQSTINDLLPPLTRHRITFPLPEIELVHSNKLFKKFTDAAGKIDRGGQSKGKGSKHKQTREDAAEAFSLLFQSQQIAYHPQLWSVPWLEDGLLDPGDPDDPDHDSLCCDRDASTRTELLSQLEEGEGWRSARVEAVLRTVMQHRHARPGDAILVVDEYVLFLSILKVAFRKLHPETKVFSYDGSIPADVRSCVLQSFRETTEPKVMLLSRGARGVGLNIQCANVVIQCCPFWKQTWEDQVIGRVYRPGQSMPVFVYTIVAEGCQIEAHKEMRRDEKHAINEKILDGVTSK</sequence>
<dbReference type="GO" id="GO:0006281">
    <property type="term" value="P:DNA repair"/>
    <property type="evidence" value="ECO:0007669"/>
    <property type="project" value="TreeGrafter"/>
</dbReference>
<dbReference type="InterPro" id="IPR018247">
    <property type="entry name" value="EF_Hand_1_Ca_BS"/>
</dbReference>
<dbReference type="InterPro" id="IPR049730">
    <property type="entry name" value="SNF2/RAD54-like_C"/>
</dbReference>
<evidence type="ECO:0000313" key="7">
    <source>
        <dbReference type="EMBL" id="KJR88111.1"/>
    </source>
</evidence>
<dbReference type="KEGG" id="ssck:SPSK_07152"/>
<evidence type="ECO:0000259" key="5">
    <source>
        <dbReference type="PROSITE" id="PS51192"/>
    </source>
</evidence>
<dbReference type="PROSITE" id="PS51194">
    <property type="entry name" value="HELICASE_CTER"/>
    <property type="match status" value="1"/>
</dbReference>
<feature type="domain" description="Helicase C-terminal" evidence="6">
    <location>
        <begin position="508"/>
        <end position="666"/>
    </location>
</feature>
<dbReference type="GO" id="GO:0005634">
    <property type="term" value="C:nucleus"/>
    <property type="evidence" value="ECO:0007669"/>
    <property type="project" value="TreeGrafter"/>
</dbReference>
<dbReference type="Pfam" id="PF00271">
    <property type="entry name" value="Helicase_C"/>
    <property type="match status" value="1"/>
</dbReference>
<organism evidence="7 8">
    <name type="scientific">Sporothrix schenckii 1099-18</name>
    <dbReference type="NCBI Taxonomy" id="1397361"/>
    <lineage>
        <taxon>Eukaryota</taxon>
        <taxon>Fungi</taxon>
        <taxon>Dikarya</taxon>
        <taxon>Ascomycota</taxon>
        <taxon>Pezizomycotina</taxon>
        <taxon>Sordariomycetes</taxon>
        <taxon>Sordariomycetidae</taxon>
        <taxon>Ophiostomatales</taxon>
        <taxon>Ophiostomataceae</taxon>
        <taxon>Sporothrix</taxon>
    </lineage>
</organism>
<keyword evidence="1" id="KW-0547">Nucleotide-binding</keyword>
<evidence type="ECO:0000313" key="8">
    <source>
        <dbReference type="Proteomes" id="UP000033710"/>
    </source>
</evidence>
<dbReference type="InterPro" id="IPR027417">
    <property type="entry name" value="P-loop_NTPase"/>
</dbReference>
<feature type="domain" description="Helicase ATP-binding" evidence="5">
    <location>
        <begin position="139"/>
        <end position="332"/>
    </location>
</feature>
<dbReference type="Pfam" id="PF00176">
    <property type="entry name" value="SNF2-rel_dom"/>
    <property type="match status" value="1"/>
</dbReference>
<dbReference type="InterPro" id="IPR050628">
    <property type="entry name" value="SNF2_RAD54_helicase_TF"/>
</dbReference>
<reference evidence="7 8" key="1">
    <citation type="journal article" date="2014" name="BMC Genomics">
        <title>Comparative genomics of the major fungal agents of human and animal Sporotrichosis: Sporothrix schenckii and Sporothrix brasiliensis.</title>
        <authorList>
            <person name="Teixeira M.M."/>
            <person name="de Almeida L.G."/>
            <person name="Kubitschek-Barreira P."/>
            <person name="Alves F.L."/>
            <person name="Kioshima E.S."/>
            <person name="Abadio A.K."/>
            <person name="Fernandes L."/>
            <person name="Derengowski L.S."/>
            <person name="Ferreira K.S."/>
            <person name="Souza R.C."/>
            <person name="Ruiz J.C."/>
            <person name="de Andrade N.C."/>
            <person name="Paes H.C."/>
            <person name="Nicola A.M."/>
            <person name="Albuquerque P."/>
            <person name="Gerber A.L."/>
            <person name="Martins V.P."/>
            <person name="Peconick L.D."/>
            <person name="Neto A.V."/>
            <person name="Chaucanez C.B."/>
            <person name="Silva P.A."/>
            <person name="Cunha O.L."/>
            <person name="de Oliveira F.F."/>
            <person name="dos Santos T.C."/>
            <person name="Barros A.L."/>
            <person name="Soares M.A."/>
            <person name="de Oliveira L.M."/>
            <person name="Marini M.M."/>
            <person name="Villalobos-Duno H."/>
            <person name="Cunha M.M."/>
            <person name="de Hoog S."/>
            <person name="da Silveira J.F."/>
            <person name="Henrissat B."/>
            <person name="Nino-Vega G.A."/>
            <person name="Cisalpino P.S."/>
            <person name="Mora-Montes H.M."/>
            <person name="Almeida S.R."/>
            <person name="Stajich J.E."/>
            <person name="Lopes-Bezerra L.M."/>
            <person name="Vasconcelos A.T."/>
            <person name="Felipe M.S."/>
        </authorList>
    </citation>
    <scope>NUCLEOTIDE SEQUENCE [LARGE SCALE GENOMIC DNA]</scope>
    <source>
        <strain evidence="7 8">1099-18</strain>
    </source>
</reference>
<dbReference type="CDD" id="cd18793">
    <property type="entry name" value="SF2_C_SNF"/>
    <property type="match status" value="1"/>
</dbReference>
<dbReference type="PROSITE" id="PS51192">
    <property type="entry name" value="HELICASE_ATP_BIND_1"/>
    <property type="match status" value="1"/>
</dbReference>
<reference evidence="7 8" key="2">
    <citation type="journal article" date="2015" name="Eukaryot. Cell">
        <title>Asexual propagation of a virulent clone complex in a human and feline outbreak of sporotrichosis.</title>
        <authorList>
            <person name="Teixeira Mde M."/>
            <person name="Rodrigues A.M."/>
            <person name="Tsui C.K."/>
            <person name="de Almeida L.G."/>
            <person name="Van Diepeningen A.D."/>
            <person name="van den Ende B.G."/>
            <person name="Fernandes G.F."/>
            <person name="Kano R."/>
            <person name="Hamelin R.C."/>
            <person name="Lopes-Bezerra L.M."/>
            <person name="Vasconcelos A.T."/>
            <person name="de Hoog S."/>
            <person name="de Camargo Z.P."/>
            <person name="Felipe M.S."/>
        </authorList>
    </citation>
    <scope>NUCLEOTIDE SEQUENCE [LARGE SCALE GENOMIC DNA]</scope>
    <source>
        <strain evidence="7 8">1099-18</strain>
    </source>
</reference>
<evidence type="ECO:0000259" key="6">
    <source>
        <dbReference type="PROSITE" id="PS51194"/>
    </source>
</evidence>
<dbReference type="SMART" id="SM00487">
    <property type="entry name" value="DEXDc"/>
    <property type="match status" value="1"/>
</dbReference>
<dbReference type="GO" id="GO:0008094">
    <property type="term" value="F:ATP-dependent activity, acting on DNA"/>
    <property type="evidence" value="ECO:0007669"/>
    <property type="project" value="TreeGrafter"/>
</dbReference>
<keyword evidence="3" id="KW-0067">ATP-binding</keyword>
<keyword evidence="2" id="KW-0378">Hydrolase</keyword>
<dbReference type="PROSITE" id="PS00018">
    <property type="entry name" value="EF_HAND_1"/>
    <property type="match status" value="1"/>
</dbReference>
<dbReference type="AlphaFoldDB" id="A0A0F2MIW1"/>
<dbReference type="SMART" id="SM00490">
    <property type="entry name" value="HELICc"/>
    <property type="match status" value="1"/>
</dbReference>
<protein>
    <submittedName>
        <fullName evidence="7">Uncharacterized protein</fullName>
    </submittedName>
</protein>
<comment type="caution">
    <text evidence="7">The sequence shown here is derived from an EMBL/GenBank/DDBJ whole genome shotgun (WGS) entry which is preliminary data.</text>
</comment>
<dbReference type="EMBL" id="AXCR01000004">
    <property type="protein sequence ID" value="KJR88111.1"/>
    <property type="molecule type" value="Genomic_DNA"/>
</dbReference>
<dbReference type="Gene3D" id="3.40.50.300">
    <property type="entry name" value="P-loop containing nucleotide triphosphate hydrolases"/>
    <property type="match status" value="1"/>
</dbReference>
<proteinExistence type="predicted"/>
<evidence type="ECO:0000256" key="4">
    <source>
        <dbReference type="SAM" id="MobiDB-lite"/>
    </source>
</evidence>
<dbReference type="GO" id="GO:0005524">
    <property type="term" value="F:ATP binding"/>
    <property type="evidence" value="ECO:0007669"/>
    <property type="project" value="UniProtKB-KW"/>
</dbReference>
<dbReference type="SUPFAM" id="SSF52540">
    <property type="entry name" value="P-loop containing nucleoside triphosphate hydrolases"/>
    <property type="match status" value="2"/>
</dbReference>
<dbReference type="VEuPathDB" id="FungiDB:SPSK_07152"/>
<evidence type="ECO:0000256" key="3">
    <source>
        <dbReference type="ARBA" id="ARBA00022840"/>
    </source>
</evidence>
<gene>
    <name evidence="7" type="ORF">SPSK_07152</name>
</gene>
<dbReference type="RefSeq" id="XP_016590787.1">
    <property type="nucleotide sequence ID" value="XM_016733819.1"/>
</dbReference>
<feature type="compositionally biased region" description="Acidic residues" evidence="4">
    <location>
        <begin position="73"/>
        <end position="96"/>
    </location>
</feature>
<name>A0A0F2MIW1_SPOSC</name>
<dbReference type="Proteomes" id="UP000033710">
    <property type="component" value="Unassembled WGS sequence"/>
</dbReference>